<sequence length="455" mass="51472">MNNYKHLFQGVSVALTLLSVSAMAAVTPEVADQLGKKLTPMGAERAGNADGSIPEWTGGLPTNIGSVDERGFRQNIFKDEKPLLTIDASNYGQYKDKLSVGQQAMFTRYPKTFKMHVYPTHRTLALTDDVYADTKKNATTTQLTSDGFGIQNYFRGVAFPIPQNGNELIWNHLTRPIGSGYRRTTITAVPEADGKFTANAMLQELQIASYLTDYDKLENKNLAGFYKLRNLSPAIYAGNVFVTHDSFNPVAEPRSAWSYNAGQRRVRRAPQIAYDGPSSTGGAQHTADNFTMFNGATDRYDWKIVGKREMYIPYNNYALEDPKLTYDDIVKPGHLNPEYVRYELHRVWVLEATLREGKRHMYAKREMYLDEDSWSISLVDHYDNRGNFWRLSEAYLTQLYDIKVMAMPIESCYDIVNGRYFTAGLRNEVPTKAEYNATAAFSNFSPNSLRTSGVR</sequence>
<evidence type="ECO:0000313" key="2">
    <source>
        <dbReference type="EMBL" id="AYC31612.1"/>
    </source>
</evidence>
<feature type="signal peptide" evidence="1">
    <location>
        <begin position="1"/>
        <end position="24"/>
    </location>
</feature>
<dbReference type="RefSeq" id="WP_119892237.1">
    <property type="nucleotide sequence ID" value="NZ_CP032419.1"/>
</dbReference>
<reference evidence="3" key="1">
    <citation type="submission" date="2018-09" db="EMBL/GenBank/DDBJ databases">
        <authorList>
            <person name="Zhu H."/>
        </authorList>
    </citation>
    <scope>NUCLEOTIDE SEQUENCE [LARGE SCALE GENOMIC DNA]</scope>
    <source>
        <strain evidence="3">K2W31S-8</strain>
    </source>
</reference>
<dbReference type="Pfam" id="PF07044">
    <property type="entry name" value="DUF1329"/>
    <property type="match status" value="1"/>
</dbReference>
<evidence type="ECO:0000256" key="1">
    <source>
        <dbReference type="SAM" id="SignalP"/>
    </source>
</evidence>
<feature type="chain" id="PRO_5017198730" evidence="1">
    <location>
        <begin position="25"/>
        <end position="455"/>
    </location>
</feature>
<proteinExistence type="predicted"/>
<dbReference type="AlphaFoldDB" id="A0A385Z1T5"/>
<dbReference type="CDD" id="cd16329">
    <property type="entry name" value="LolA_like"/>
    <property type="match status" value="1"/>
</dbReference>
<dbReference type="InterPro" id="IPR010752">
    <property type="entry name" value="DUF1329"/>
</dbReference>
<dbReference type="Proteomes" id="UP000265560">
    <property type="component" value="Chromosome"/>
</dbReference>
<gene>
    <name evidence="2" type="ORF">D3880_04035</name>
</gene>
<dbReference type="EMBL" id="CP032419">
    <property type="protein sequence ID" value="AYC31612.1"/>
    <property type="molecule type" value="Genomic_DNA"/>
</dbReference>
<evidence type="ECO:0000313" key="3">
    <source>
        <dbReference type="Proteomes" id="UP000265560"/>
    </source>
</evidence>
<name>A0A385Z1T5_9PSED</name>
<organism evidence="2 3">
    <name type="scientific">Pseudomonas cavernae</name>
    <dbReference type="NCBI Taxonomy" id="2320867"/>
    <lineage>
        <taxon>Bacteria</taxon>
        <taxon>Pseudomonadati</taxon>
        <taxon>Pseudomonadota</taxon>
        <taxon>Gammaproteobacteria</taxon>
        <taxon>Pseudomonadales</taxon>
        <taxon>Pseudomonadaceae</taxon>
        <taxon>Pseudomonas</taxon>
    </lineage>
</organism>
<dbReference type="Gene3D" id="2.50.20.10">
    <property type="entry name" value="Lipoprotein localisation LolA/LolB/LppX"/>
    <property type="match status" value="1"/>
</dbReference>
<keyword evidence="3" id="KW-1185">Reference proteome</keyword>
<dbReference type="KEGG" id="pcav:D3880_04035"/>
<keyword evidence="1" id="KW-0732">Signal</keyword>
<dbReference type="OrthoDB" id="6751304at2"/>
<accession>A0A385Z1T5</accession>
<protein>
    <submittedName>
        <fullName evidence="2">DUF1329 domain-containing protein</fullName>
    </submittedName>
</protein>